<proteinExistence type="inferred from homology"/>
<comment type="caution">
    <text evidence="6">The sequence shown here is derived from an EMBL/GenBank/DDBJ whole genome shotgun (WGS) entry which is preliminary data.</text>
</comment>
<evidence type="ECO:0000313" key="7">
    <source>
        <dbReference type="Proteomes" id="UP001500101"/>
    </source>
</evidence>
<evidence type="ECO:0000259" key="5">
    <source>
        <dbReference type="SMART" id="SM00226"/>
    </source>
</evidence>
<keyword evidence="7" id="KW-1185">Reference proteome</keyword>
<dbReference type="InterPro" id="IPR017867">
    <property type="entry name" value="Tyr_phospatase_low_mol_wt"/>
</dbReference>
<sequence>MVKAEGLDWEIDSAGTGDWHVGQAPDKRSVQIAKDNGVDISMQRAQFFTPALFDAFDHILVMDHQNYKDVIAQAQQEEDKEKVTLFLPNDMVPDPYYDSNMFKPVFELIKQRCEQLIAEWRES</sequence>
<comment type="similarity">
    <text evidence="1">Belongs to the low molecular weight phosphotyrosine protein phosphatase family.</text>
</comment>
<keyword evidence="4" id="KW-0904">Protein phosphatase</keyword>
<dbReference type="CDD" id="cd16343">
    <property type="entry name" value="LMWPTP"/>
    <property type="match status" value="1"/>
</dbReference>
<name>A0ABP7YCR0_9SPHI</name>
<keyword evidence="3" id="KW-0378">Hydrolase</keyword>
<feature type="domain" description="Phosphotyrosine protein phosphatase I" evidence="5">
    <location>
        <begin position="1"/>
        <end position="119"/>
    </location>
</feature>
<accession>A0ABP7YCR0</accession>
<dbReference type="SMART" id="SM00226">
    <property type="entry name" value="LMWPc"/>
    <property type="match status" value="1"/>
</dbReference>
<evidence type="ECO:0000256" key="2">
    <source>
        <dbReference type="ARBA" id="ARBA00013064"/>
    </source>
</evidence>
<reference evidence="7" key="1">
    <citation type="journal article" date="2019" name="Int. J. Syst. Evol. Microbiol.">
        <title>The Global Catalogue of Microorganisms (GCM) 10K type strain sequencing project: providing services to taxonomists for standard genome sequencing and annotation.</title>
        <authorList>
            <consortium name="The Broad Institute Genomics Platform"/>
            <consortium name="The Broad Institute Genome Sequencing Center for Infectious Disease"/>
            <person name="Wu L."/>
            <person name="Ma J."/>
        </authorList>
    </citation>
    <scope>NUCLEOTIDE SEQUENCE [LARGE SCALE GENOMIC DNA]</scope>
    <source>
        <strain evidence="7">JCM 16704</strain>
    </source>
</reference>
<protein>
    <recommendedName>
        <fullName evidence="2">protein-tyrosine-phosphatase</fullName>
        <ecNumber evidence="2">3.1.3.48</ecNumber>
    </recommendedName>
</protein>
<dbReference type="SUPFAM" id="SSF52788">
    <property type="entry name" value="Phosphotyrosine protein phosphatases I"/>
    <property type="match status" value="1"/>
</dbReference>
<dbReference type="Pfam" id="PF01451">
    <property type="entry name" value="LMWPc"/>
    <property type="match status" value="1"/>
</dbReference>
<dbReference type="PANTHER" id="PTHR11717">
    <property type="entry name" value="LOW MOLECULAR WEIGHT PROTEIN TYROSINE PHOSPHATASE"/>
    <property type="match status" value="1"/>
</dbReference>
<dbReference type="PANTHER" id="PTHR11717:SF7">
    <property type="entry name" value="LOW MOLECULAR WEIGHT PHOSPHOTYROSINE PROTEIN PHOSPHATASE"/>
    <property type="match status" value="1"/>
</dbReference>
<dbReference type="InterPro" id="IPR023485">
    <property type="entry name" value="Ptyr_pPase"/>
</dbReference>
<dbReference type="Proteomes" id="UP001500101">
    <property type="component" value="Unassembled WGS sequence"/>
</dbReference>
<dbReference type="EC" id="3.1.3.48" evidence="2"/>
<evidence type="ECO:0000256" key="3">
    <source>
        <dbReference type="ARBA" id="ARBA00022801"/>
    </source>
</evidence>
<dbReference type="Gene3D" id="3.40.50.2300">
    <property type="match status" value="1"/>
</dbReference>
<evidence type="ECO:0000256" key="1">
    <source>
        <dbReference type="ARBA" id="ARBA00011063"/>
    </source>
</evidence>
<gene>
    <name evidence="6" type="ORF">GCM10022216_06950</name>
</gene>
<dbReference type="InterPro" id="IPR036196">
    <property type="entry name" value="Ptyr_pPase_sf"/>
</dbReference>
<evidence type="ECO:0000256" key="4">
    <source>
        <dbReference type="ARBA" id="ARBA00022912"/>
    </source>
</evidence>
<dbReference type="InterPro" id="IPR050438">
    <property type="entry name" value="LMW_PTPase"/>
</dbReference>
<dbReference type="PRINTS" id="PR00719">
    <property type="entry name" value="LMWPTPASE"/>
</dbReference>
<dbReference type="EMBL" id="BAAAZI010000004">
    <property type="protein sequence ID" value="GAA4134208.1"/>
    <property type="molecule type" value="Genomic_DNA"/>
</dbReference>
<evidence type="ECO:0000313" key="6">
    <source>
        <dbReference type="EMBL" id="GAA4134208.1"/>
    </source>
</evidence>
<organism evidence="6 7">
    <name type="scientific">Sphingobacterium kyonggiense</name>
    <dbReference type="NCBI Taxonomy" id="714075"/>
    <lineage>
        <taxon>Bacteria</taxon>
        <taxon>Pseudomonadati</taxon>
        <taxon>Bacteroidota</taxon>
        <taxon>Sphingobacteriia</taxon>
        <taxon>Sphingobacteriales</taxon>
        <taxon>Sphingobacteriaceae</taxon>
        <taxon>Sphingobacterium</taxon>
    </lineage>
</organism>